<organism evidence="1 2">
    <name type="scientific">Lupinus albus</name>
    <name type="common">White lupine</name>
    <name type="synonym">Lupinus termis</name>
    <dbReference type="NCBI Taxonomy" id="3870"/>
    <lineage>
        <taxon>Eukaryota</taxon>
        <taxon>Viridiplantae</taxon>
        <taxon>Streptophyta</taxon>
        <taxon>Embryophyta</taxon>
        <taxon>Tracheophyta</taxon>
        <taxon>Spermatophyta</taxon>
        <taxon>Magnoliopsida</taxon>
        <taxon>eudicotyledons</taxon>
        <taxon>Gunneridae</taxon>
        <taxon>Pentapetalae</taxon>
        <taxon>rosids</taxon>
        <taxon>fabids</taxon>
        <taxon>Fabales</taxon>
        <taxon>Fabaceae</taxon>
        <taxon>Papilionoideae</taxon>
        <taxon>50 kb inversion clade</taxon>
        <taxon>genistoids sensu lato</taxon>
        <taxon>core genistoids</taxon>
        <taxon>Genisteae</taxon>
        <taxon>Lupinus</taxon>
    </lineage>
</organism>
<evidence type="ECO:0000313" key="2">
    <source>
        <dbReference type="Proteomes" id="UP000447434"/>
    </source>
</evidence>
<sequence length="75" mass="8866">MIKLKGNFRSKKRIWFSGIFLRHVNLTSPRVRGVWNSRRASPSCYITFFSRRSETSRLRNAMLFTNSNPCRCLNP</sequence>
<proteinExistence type="predicted"/>
<comment type="caution">
    <text evidence="1">The sequence shown here is derived from an EMBL/GenBank/DDBJ whole genome shotgun (WGS) entry which is preliminary data.</text>
</comment>
<accession>A0A6A4QXQ5</accession>
<dbReference type="Proteomes" id="UP000447434">
    <property type="component" value="Chromosome 3"/>
</dbReference>
<protein>
    <submittedName>
        <fullName evidence="1">Uncharacterized protein</fullName>
    </submittedName>
</protein>
<name>A0A6A4QXQ5_LUPAL</name>
<dbReference type="EMBL" id="WOCE01000003">
    <property type="protein sequence ID" value="KAE9617724.1"/>
    <property type="molecule type" value="Genomic_DNA"/>
</dbReference>
<dbReference type="AlphaFoldDB" id="A0A6A4QXQ5"/>
<evidence type="ECO:0000313" key="1">
    <source>
        <dbReference type="EMBL" id="KAE9617724.1"/>
    </source>
</evidence>
<gene>
    <name evidence="1" type="ORF">Lalb_Chr03g0038361</name>
</gene>
<keyword evidence="2" id="KW-1185">Reference proteome</keyword>
<reference evidence="2" key="1">
    <citation type="journal article" date="2020" name="Nat. Commun.">
        <title>Genome sequence of the cluster root forming white lupin.</title>
        <authorList>
            <person name="Hufnagel B."/>
            <person name="Marques A."/>
            <person name="Soriano A."/>
            <person name="Marques L."/>
            <person name="Divol F."/>
            <person name="Doumas P."/>
            <person name="Sallet E."/>
            <person name="Mancinotti D."/>
            <person name="Carrere S."/>
            <person name="Marande W."/>
            <person name="Arribat S."/>
            <person name="Keller J."/>
            <person name="Huneau C."/>
            <person name="Blein T."/>
            <person name="Aime D."/>
            <person name="Laguerre M."/>
            <person name="Taylor J."/>
            <person name="Schubert V."/>
            <person name="Nelson M."/>
            <person name="Geu-Flores F."/>
            <person name="Crespi M."/>
            <person name="Gallardo-Guerrero K."/>
            <person name="Delaux P.-M."/>
            <person name="Salse J."/>
            <person name="Berges H."/>
            <person name="Guyot R."/>
            <person name="Gouzy J."/>
            <person name="Peret B."/>
        </authorList>
    </citation>
    <scope>NUCLEOTIDE SEQUENCE [LARGE SCALE GENOMIC DNA]</scope>
    <source>
        <strain evidence="2">cv. Amiga</strain>
    </source>
</reference>